<dbReference type="InterPro" id="IPR036162">
    <property type="entry name" value="Resolvase-like_N_sf"/>
</dbReference>
<feature type="domain" description="Resolvase/invertase-type recombinase catalytic" evidence="2">
    <location>
        <begin position="46"/>
        <end position="212"/>
    </location>
</feature>
<dbReference type="AlphaFoldDB" id="A0A8J4EPW9"/>
<accession>A0A8J4EPW9</accession>
<dbReference type="GO" id="GO:0000150">
    <property type="term" value="F:DNA strand exchange activity"/>
    <property type="evidence" value="ECO:0007669"/>
    <property type="project" value="InterPro"/>
</dbReference>
<name>A0A8J4EPW9_9ACTN</name>
<dbReference type="InterPro" id="IPR050639">
    <property type="entry name" value="SSR_resolvase"/>
</dbReference>
<dbReference type="Proteomes" id="UP000614996">
    <property type="component" value="Unassembled WGS sequence"/>
</dbReference>
<feature type="region of interest" description="Disordered" evidence="1">
    <location>
        <begin position="232"/>
        <end position="251"/>
    </location>
</feature>
<dbReference type="InterPro" id="IPR011109">
    <property type="entry name" value="DNA_bind_recombinase_dom"/>
</dbReference>
<dbReference type="PANTHER" id="PTHR30461:SF23">
    <property type="entry name" value="DNA RECOMBINASE-RELATED"/>
    <property type="match status" value="1"/>
</dbReference>
<dbReference type="Gene3D" id="3.40.50.1390">
    <property type="entry name" value="Resolvase, N-terminal catalytic domain"/>
    <property type="match status" value="1"/>
</dbReference>
<proteinExistence type="predicted"/>
<evidence type="ECO:0000313" key="3">
    <source>
        <dbReference type="EMBL" id="GIL29169.1"/>
    </source>
</evidence>
<organism evidence="3 4">
    <name type="scientific">Actinocatenispora comari</name>
    <dbReference type="NCBI Taxonomy" id="2807577"/>
    <lineage>
        <taxon>Bacteria</taxon>
        <taxon>Bacillati</taxon>
        <taxon>Actinomycetota</taxon>
        <taxon>Actinomycetes</taxon>
        <taxon>Micromonosporales</taxon>
        <taxon>Micromonosporaceae</taxon>
        <taxon>Actinocatenispora</taxon>
    </lineage>
</organism>
<dbReference type="InterPro" id="IPR006119">
    <property type="entry name" value="Resolv_N"/>
</dbReference>
<dbReference type="GO" id="GO:0003677">
    <property type="term" value="F:DNA binding"/>
    <property type="evidence" value="ECO:0007669"/>
    <property type="project" value="InterPro"/>
</dbReference>
<dbReference type="Gene3D" id="3.90.1750.20">
    <property type="entry name" value="Putative Large Serine Recombinase, Chain B, Domain 2"/>
    <property type="match status" value="1"/>
</dbReference>
<dbReference type="InterPro" id="IPR038109">
    <property type="entry name" value="DNA_bind_recomb_sf"/>
</dbReference>
<protein>
    <recommendedName>
        <fullName evidence="2">Resolvase/invertase-type recombinase catalytic domain-containing protein</fullName>
    </recommendedName>
</protein>
<sequence length="543" mass="60507">MNNRSIPCPENPKPLRGLFMTSVFGPPIDLTDLPSFHVPELRARRSVFVGRVSTKDNQNPETSIPRQVHHASQRLEAGEKFVAYFWDVESGMLPPELRGLGPQELYDELDVRVPRDGGLQDLVDRAEHMGITHVLAERSDRLARAMLTSLTVEHALAGVGVEVVYANEPTGGTESGRLRSRRYGQVEAEIYRTIMLENSMGGQVQHAINGWNHGYPPYPYTAVIDPDAPRVQSNRFGEPRRKRKLVPHPDPRRFDAAREICRLRREEHRKAADIIAILEAAPDRYPIEHHWTHNLVEGLIANPKLTGHQVYNRKASRTGRPGCSKLNPISMWVWSPHVVHEPVISLAEWKQAQQVTAALKAGVRGDGPLQLIRAAAGRLRLPVTAIRSSDTHTLYQIGDRQIALPTPIPYPLACQLIDDLQQTPPDEPSRPDSNATIECQATRRDTLWIARDAHRRLYGHGKALKSARDAIIEGLAFLGLNADVNIVATGPQMQQLRAIEDAYTTALRDAVTVLARQRATVQDIATATGISTTRVKQALANQQ</sequence>
<evidence type="ECO:0000256" key="1">
    <source>
        <dbReference type="SAM" id="MobiDB-lite"/>
    </source>
</evidence>
<keyword evidence="4" id="KW-1185">Reference proteome</keyword>
<dbReference type="EMBL" id="BOPO01000084">
    <property type="protein sequence ID" value="GIL29169.1"/>
    <property type="molecule type" value="Genomic_DNA"/>
</dbReference>
<evidence type="ECO:0000259" key="2">
    <source>
        <dbReference type="SMART" id="SM00857"/>
    </source>
</evidence>
<dbReference type="Pfam" id="PF07508">
    <property type="entry name" value="Recombinase"/>
    <property type="match status" value="1"/>
</dbReference>
<gene>
    <name evidence="3" type="ORF">NUM_44230</name>
</gene>
<dbReference type="CDD" id="cd00338">
    <property type="entry name" value="Ser_Recombinase"/>
    <property type="match status" value="1"/>
</dbReference>
<evidence type="ECO:0000313" key="4">
    <source>
        <dbReference type="Proteomes" id="UP000614996"/>
    </source>
</evidence>
<dbReference type="PANTHER" id="PTHR30461">
    <property type="entry name" value="DNA-INVERTASE FROM LAMBDOID PROPHAGE"/>
    <property type="match status" value="1"/>
</dbReference>
<comment type="caution">
    <text evidence="3">The sequence shown here is derived from an EMBL/GenBank/DDBJ whole genome shotgun (WGS) entry which is preliminary data.</text>
</comment>
<dbReference type="SUPFAM" id="SSF53041">
    <property type="entry name" value="Resolvase-like"/>
    <property type="match status" value="1"/>
</dbReference>
<reference evidence="4" key="1">
    <citation type="journal article" date="2021" name="Int. J. Syst. Evol. Microbiol.">
        <title>Actinocatenispora comari sp. nov., an endophytic actinomycete isolated from aerial parts of Comarum salesowianum.</title>
        <authorList>
            <person name="Oyunbileg N."/>
            <person name="Iizaka Y."/>
            <person name="Hamada M."/>
            <person name="Davaapurev B.O."/>
            <person name="Fukumoto A."/>
            <person name="Tsetseg B."/>
            <person name="Kato F."/>
            <person name="Tamura T."/>
            <person name="Batkhuu J."/>
            <person name="Anzai Y."/>
        </authorList>
    </citation>
    <scope>NUCLEOTIDE SEQUENCE [LARGE SCALE GENOMIC DNA]</scope>
    <source>
        <strain evidence="4">NUM-2625</strain>
    </source>
</reference>
<dbReference type="SMART" id="SM00857">
    <property type="entry name" value="Resolvase"/>
    <property type="match status" value="1"/>
</dbReference>